<dbReference type="Proteomes" id="UP000634136">
    <property type="component" value="Unassembled WGS sequence"/>
</dbReference>
<organism evidence="2 3">
    <name type="scientific">Senna tora</name>
    <dbReference type="NCBI Taxonomy" id="362788"/>
    <lineage>
        <taxon>Eukaryota</taxon>
        <taxon>Viridiplantae</taxon>
        <taxon>Streptophyta</taxon>
        <taxon>Embryophyta</taxon>
        <taxon>Tracheophyta</taxon>
        <taxon>Spermatophyta</taxon>
        <taxon>Magnoliopsida</taxon>
        <taxon>eudicotyledons</taxon>
        <taxon>Gunneridae</taxon>
        <taxon>Pentapetalae</taxon>
        <taxon>rosids</taxon>
        <taxon>fabids</taxon>
        <taxon>Fabales</taxon>
        <taxon>Fabaceae</taxon>
        <taxon>Caesalpinioideae</taxon>
        <taxon>Cassia clade</taxon>
        <taxon>Senna</taxon>
    </lineage>
</organism>
<evidence type="ECO:0000256" key="1">
    <source>
        <dbReference type="SAM" id="MobiDB-lite"/>
    </source>
</evidence>
<reference evidence="2" key="1">
    <citation type="submission" date="2020-09" db="EMBL/GenBank/DDBJ databases">
        <title>Genome-Enabled Discovery of Anthraquinone Biosynthesis in Senna tora.</title>
        <authorList>
            <person name="Kang S.-H."/>
            <person name="Pandey R.P."/>
            <person name="Lee C.-M."/>
            <person name="Sim J.-S."/>
            <person name="Jeong J.-T."/>
            <person name="Choi B.-S."/>
            <person name="Jung M."/>
            <person name="Ginzburg D."/>
            <person name="Zhao K."/>
            <person name="Won S.Y."/>
            <person name="Oh T.-J."/>
            <person name="Yu Y."/>
            <person name="Kim N.-H."/>
            <person name="Lee O.R."/>
            <person name="Lee T.-H."/>
            <person name="Bashyal P."/>
            <person name="Kim T.-S."/>
            <person name="Lee W.-H."/>
            <person name="Kawkins C."/>
            <person name="Kim C.-K."/>
            <person name="Kim J.S."/>
            <person name="Ahn B.O."/>
            <person name="Rhee S.Y."/>
            <person name="Sohng J.K."/>
        </authorList>
    </citation>
    <scope>NUCLEOTIDE SEQUENCE</scope>
    <source>
        <tissue evidence="2">Leaf</tissue>
    </source>
</reference>
<evidence type="ECO:0000313" key="2">
    <source>
        <dbReference type="EMBL" id="KAF7825603.1"/>
    </source>
</evidence>
<proteinExistence type="predicted"/>
<dbReference type="EMBL" id="JAAIUW010000006">
    <property type="protein sequence ID" value="KAF7825603.1"/>
    <property type="molecule type" value="Genomic_DNA"/>
</dbReference>
<evidence type="ECO:0000313" key="3">
    <source>
        <dbReference type="Proteomes" id="UP000634136"/>
    </source>
</evidence>
<feature type="compositionally biased region" description="Basic and acidic residues" evidence="1">
    <location>
        <begin position="46"/>
        <end position="55"/>
    </location>
</feature>
<name>A0A834WLT7_9FABA</name>
<sequence>MEESEKERNGFWVIVCTEYRVRREGVWEDVFVHSERESGVGYSEQPRAERGERHAQAMRKKGNKIRVCEIRWEGGGGG</sequence>
<accession>A0A834WLT7</accession>
<dbReference type="AlphaFoldDB" id="A0A834WLT7"/>
<gene>
    <name evidence="2" type="ORF">G2W53_016767</name>
</gene>
<protein>
    <submittedName>
        <fullName evidence="2">Uncharacterized protein</fullName>
    </submittedName>
</protein>
<comment type="caution">
    <text evidence="2">The sequence shown here is derived from an EMBL/GenBank/DDBJ whole genome shotgun (WGS) entry which is preliminary data.</text>
</comment>
<feature type="region of interest" description="Disordered" evidence="1">
    <location>
        <begin position="38"/>
        <end position="60"/>
    </location>
</feature>
<keyword evidence="3" id="KW-1185">Reference proteome</keyword>